<evidence type="ECO:0000313" key="2">
    <source>
        <dbReference type="Proteomes" id="UP001521150"/>
    </source>
</evidence>
<proteinExistence type="predicted"/>
<reference evidence="1 2" key="1">
    <citation type="submission" date="2021-12" db="EMBL/GenBank/DDBJ databases">
        <title>Genome sequence of Kibdelosporangium philippinense ATCC 49844.</title>
        <authorList>
            <person name="Fedorov E.A."/>
            <person name="Omeragic M."/>
            <person name="Shalygina K.F."/>
            <person name="Maclea K.S."/>
        </authorList>
    </citation>
    <scope>NUCLEOTIDE SEQUENCE [LARGE SCALE GENOMIC DNA]</scope>
    <source>
        <strain evidence="1 2">ATCC 49844</strain>
    </source>
</reference>
<organism evidence="1 2">
    <name type="scientific">Kibdelosporangium philippinense</name>
    <dbReference type="NCBI Taxonomy" id="211113"/>
    <lineage>
        <taxon>Bacteria</taxon>
        <taxon>Bacillati</taxon>
        <taxon>Actinomycetota</taxon>
        <taxon>Actinomycetes</taxon>
        <taxon>Pseudonocardiales</taxon>
        <taxon>Pseudonocardiaceae</taxon>
        <taxon>Kibdelosporangium</taxon>
    </lineage>
</organism>
<name>A0ABS8Z9B5_9PSEU</name>
<dbReference type="Proteomes" id="UP001521150">
    <property type="component" value="Unassembled WGS sequence"/>
</dbReference>
<gene>
    <name evidence="1" type="ORF">LWC34_06295</name>
</gene>
<dbReference type="EMBL" id="JAJVCN010000001">
    <property type="protein sequence ID" value="MCE7002442.1"/>
    <property type="molecule type" value="Genomic_DNA"/>
</dbReference>
<comment type="caution">
    <text evidence="1">The sequence shown here is derived from an EMBL/GenBank/DDBJ whole genome shotgun (WGS) entry which is preliminary data.</text>
</comment>
<protein>
    <submittedName>
        <fullName evidence="1">Uncharacterized protein</fullName>
    </submittedName>
</protein>
<accession>A0ABS8Z9B5</accession>
<dbReference type="RefSeq" id="WP_233723561.1">
    <property type="nucleotide sequence ID" value="NZ_JAJVCN010000001.1"/>
</dbReference>
<sequence>MDVAALFAVLAGVPGVDLLALDAGRLLAEPVGGEQLAVQDQVCQIVVFGALQRVMQIRSLGAKHLDDLVQLALSIHGDLDSGAVSEQGKVLLSWEDEVANACSYP</sequence>
<keyword evidence="2" id="KW-1185">Reference proteome</keyword>
<evidence type="ECO:0000313" key="1">
    <source>
        <dbReference type="EMBL" id="MCE7002442.1"/>
    </source>
</evidence>